<protein>
    <submittedName>
        <fullName evidence="3">Universal stress protein</fullName>
    </submittedName>
</protein>
<comment type="similarity">
    <text evidence="1">Belongs to the universal stress protein A family.</text>
</comment>
<dbReference type="SUPFAM" id="SSF52402">
    <property type="entry name" value="Adenine nucleotide alpha hydrolases-like"/>
    <property type="match status" value="2"/>
</dbReference>
<dbReference type="Gene3D" id="3.40.50.620">
    <property type="entry name" value="HUPs"/>
    <property type="match status" value="2"/>
</dbReference>
<reference evidence="3 4" key="1">
    <citation type="submission" date="2019-04" db="EMBL/GenBank/DDBJ databases">
        <title>Herbidospora sp. NEAU-GS14.nov., a novel actinomycete isolated from soil.</title>
        <authorList>
            <person name="Han L."/>
        </authorList>
    </citation>
    <scope>NUCLEOTIDE SEQUENCE [LARGE SCALE GENOMIC DNA]</scope>
    <source>
        <strain evidence="3 4">NEAU-GS14</strain>
    </source>
</reference>
<dbReference type="AlphaFoldDB" id="A0A4V5UZ96"/>
<dbReference type="OrthoDB" id="9816117at2"/>
<evidence type="ECO:0000259" key="2">
    <source>
        <dbReference type="Pfam" id="PF00582"/>
    </source>
</evidence>
<keyword evidence="4" id="KW-1185">Reference proteome</keyword>
<dbReference type="PRINTS" id="PR01438">
    <property type="entry name" value="UNVRSLSTRESS"/>
</dbReference>
<evidence type="ECO:0000313" key="3">
    <source>
        <dbReference type="EMBL" id="TKK87813.1"/>
    </source>
</evidence>
<dbReference type="Proteomes" id="UP000308705">
    <property type="component" value="Unassembled WGS sequence"/>
</dbReference>
<dbReference type="InterPro" id="IPR006016">
    <property type="entry name" value="UspA"/>
</dbReference>
<organism evidence="3 4">
    <name type="scientific">Herbidospora galbida</name>
    <dbReference type="NCBI Taxonomy" id="2575442"/>
    <lineage>
        <taxon>Bacteria</taxon>
        <taxon>Bacillati</taxon>
        <taxon>Actinomycetota</taxon>
        <taxon>Actinomycetes</taxon>
        <taxon>Streptosporangiales</taxon>
        <taxon>Streptosporangiaceae</taxon>
        <taxon>Herbidospora</taxon>
    </lineage>
</organism>
<comment type="caution">
    <text evidence="3">The sequence shown here is derived from an EMBL/GenBank/DDBJ whole genome shotgun (WGS) entry which is preliminary data.</text>
</comment>
<dbReference type="RefSeq" id="WP_137247981.1">
    <property type="nucleotide sequence ID" value="NZ_SZQA01000014.1"/>
</dbReference>
<evidence type="ECO:0000256" key="1">
    <source>
        <dbReference type="ARBA" id="ARBA00008791"/>
    </source>
</evidence>
<dbReference type="Pfam" id="PF00582">
    <property type="entry name" value="Usp"/>
    <property type="match status" value="2"/>
</dbReference>
<proteinExistence type="inferred from homology"/>
<accession>A0A4V5UZ96</accession>
<dbReference type="EMBL" id="SZQA01000014">
    <property type="protein sequence ID" value="TKK87813.1"/>
    <property type="molecule type" value="Genomic_DNA"/>
</dbReference>
<dbReference type="PANTHER" id="PTHR46268:SF6">
    <property type="entry name" value="UNIVERSAL STRESS PROTEIN UP12"/>
    <property type="match status" value="1"/>
</dbReference>
<feature type="domain" description="UspA" evidence="2">
    <location>
        <begin position="140"/>
        <end position="276"/>
    </location>
</feature>
<sequence>MISIIVVGVDGSAPALAAVEYAAKDAARRRAALRIVHVRPAAVLQGELNAMQDRYHQDILAAAQQRAWECAPDLQISTKLAVGPPAERLREAAGDAVEIVIGSRGKGGFAGLILGSVGLSMVGHTPVPVVVVRKPARHTYGELVVGYDGSHEAETALEFAFAEADRRDARLKLVYAWEPPSFAAHAVVYGAPIQQMFDECVASVWQQLAPWTAKYPHVPVERLALCGHPVFLLSEESRAADLVVVGSRGRGAIASLALGSVGHGLLHRAHCPVAVVTSEEDRR</sequence>
<dbReference type="InterPro" id="IPR014729">
    <property type="entry name" value="Rossmann-like_a/b/a_fold"/>
</dbReference>
<evidence type="ECO:0000313" key="4">
    <source>
        <dbReference type="Proteomes" id="UP000308705"/>
    </source>
</evidence>
<dbReference type="PANTHER" id="PTHR46268">
    <property type="entry name" value="STRESS RESPONSE PROTEIN NHAX"/>
    <property type="match status" value="1"/>
</dbReference>
<dbReference type="InterPro" id="IPR006015">
    <property type="entry name" value="Universal_stress_UspA"/>
</dbReference>
<feature type="domain" description="UspA" evidence="2">
    <location>
        <begin position="1"/>
        <end position="133"/>
    </location>
</feature>
<gene>
    <name evidence="3" type="ORF">FDA94_16735</name>
</gene>
<name>A0A4V5UZ96_9ACTN</name>